<name>A0ABX8UVX0_9BURK</name>
<dbReference type="Proteomes" id="UP000826462">
    <property type="component" value="Chromosome 2"/>
</dbReference>
<dbReference type="RefSeq" id="WP_219802630.1">
    <property type="nucleotide sequence ID" value="NZ_CP080096.1"/>
</dbReference>
<dbReference type="SUPFAM" id="SSF48452">
    <property type="entry name" value="TPR-like"/>
    <property type="match status" value="1"/>
</dbReference>
<evidence type="ECO:0000313" key="2">
    <source>
        <dbReference type="Proteomes" id="UP000826462"/>
    </source>
</evidence>
<evidence type="ECO:0000313" key="1">
    <source>
        <dbReference type="EMBL" id="QYD73069.1"/>
    </source>
</evidence>
<accession>A0ABX8UVX0</accession>
<organism evidence="1 2">
    <name type="scientific">Paraburkholderia edwinii</name>
    <dbReference type="NCBI Taxonomy" id="2861782"/>
    <lineage>
        <taxon>Bacteria</taxon>
        <taxon>Pseudomonadati</taxon>
        <taxon>Pseudomonadota</taxon>
        <taxon>Betaproteobacteria</taxon>
        <taxon>Burkholderiales</taxon>
        <taxon>Burkholderiaceae</taxon>
        <taxon>Paraburkholderia</taxon>
    </lineage>
</organism>
<proteinExistence type="predicted"/>
<dbReference type="InterPro" id="IPR046880">
    <property type="entry name" value="TPR-S"/>
</dbReference>
<dbReference type="InterPro" id="IPR011990">
    <property type="entry name" value="TPR-like_helical_dom_sf"/>
</dbReference>
<sequence>MLYLIAHLAVDCYTLRLTVPPVSVPPSLENRGYRPESVAGLVTIEMQRMGALANVTIPHEEISGASESRLDIRIPGQDITYHAVLDFLKQMTHRADVAVRIDIAEKEGSALVAHLRVEGGPFDGRQDKVEAGPDTAEIDAFIKEVGTTAMRLAQPNVLASHLVKEAEDNHCSGAGCDLNFSKAERIYDEVLRLPMGRSGAQAQAIAQATAQAGKADILIIRGRFEDARELSKEGAARFGESAALHQINAVALEHNGHRDEAIRELRAGVRRSDATAETWRVYGDVLIHAWYESGDPKRYEDAIKAFKSAHEAEPRFADNLHDWGEALLSNGKLDEAVAKFSSAVSVSGDRHGPSRIGWSIALYCKGDVKGARVELDRASRINGSNDDIARVLAAMSKGVRGVRPGGIVPVGDMADGGPGADDSTADDPALLAQTANGSVHPAAYYRRCAQGMLRARSVGTSKFQS</sequence>
<gene>
    <name evidence="1" type="ORF">KZJ38_25705</name>
</gene>
<dbReference type="EMBL" id="CP080096">
    <property type="protein sequence ID" value="QYD73069.1"/>
    <property type="molecule type" value="Genomic_DNA"/>
</dbReference>
<keyword evidence="2" id="KW-1185">Reference proteome</keyword>
<protein>
    <submittedName>
        <fullName evidence="1">Tetratricopeptide repeat protein</fullName>
    </submittedName>
</protein>
<dbReference type="Gene3D" id="1.25.40.10">
    <property type="entry name" value="Tetratricopeptide repeat domain"/>
    <property type="match status" value="1"/>
</dbReference>
<reference evidence="1 2" key="1">
    <citation type="submission" date="2021-07" db="EMBL/GenBank/DDBJ databases">
        <title>Paraburkholderia edwinii protects Aspergillus sp. from phenazines by acting as a toxin sponge.</title>
        <authorList>
            <person name="Dahlstrom K.M."/>
            <person name="Newman D.K."/>
        </authorList>
    </citation>
    <scope>NUCLEOTIDE SEQUENCE [LARGE SCALE GENOMIC DNA]</scope>
    <source>
        <strain evidence="1 2">Pe01</strain>
    </source>
</reference>
<dbReference type="Pfam" id="PF20308">
    <property type="entry name" value="TPR-S"/>
    <property type="match status" value="1"/>
</dbReference>